<feature type="region of interest" description="Disordered" evidence="5">
    <location>
        <begin position="269"/>
        <end position="288"/>
    </location>
</feature>
<comment type="caution">
    <text evidence="7">The sequence shown here is derived from an EMBL/GenBank/DDBJ whole genome shotgun (WGS) entry which is preliminary data.</text>
</comment>
<feature type="compositionally biased region" description="Basic and acidic residues" evidence="5">
    <location>
        <begin position="269"/>
        <end position="280"/>
    </location>
</feature>
<feature type="region of interest" description="Disordered" evidence="5">
    <location>
        <begin position="121"/>
        <end position="144"/>
    </location>
</feature>
<accession>A0AAE0G9I8</accession>
<name>A0AAE0G9I8_9CHLO</name>
<gene>
    <name evidence="7" type="ORF">CYMTET_18018</name>
</gene>
<feature type="region of interest" description="Disordered" evidence="5">
    <location>
        <begin position="40"/>
        <end position="88"/>
    </location>
</feature>
<evidence type="ECO:0000256" key="3">
    <source>
        <dbReference type="ARBA" id="ARBA00022833"/>
    </source>
</evidence>
<dbReference type="Gene3D" id="6.10.140.2220">
    <property type="match status" value="1"/>
</dbReference>
<organism evidence="7 8">
    <name type="scientific">Cymbomonas tetramitiformis</name>
    <dbReference type="NCBI Taxonomy" id="36881"/>
    <lineage>
        <taxon>Eukaryota</taxon>
        <taxon>Viridiplantae</taxon>
        <taxon>Chlorophyta</taxon>
        <taxon>Pyramimonadophyceae</taxon>
        <taxon>Pyramimonadales</taxon>
        <taxon>Pyramimonadaceae</taxon>
        <taxon>Cymbomonas</taxon>
    </lineage>
</organism>
<keyword evidence="2 4" id="KW-0863">Zinc-finger</keyword>
<sequence>MASSTNSKPKAKSTRPEGLFDSSSLFTQVESKYRYGVSTWQPTGLGVGKKPKNEMGKAPRQKVPVPGRAGAPSVPRTGARPSSVDAAACQQDADDEILIQEGGFGASAPRKPRVQFQYEFEPETASDSAPLKKSPPTPPVPREPEPCCAMCWRSPPHVELGFCGGCNTVRYCGAQCAQRHWVFEHHSRCSRAALEAEAAASSKVEGGSSTSHSGQRNLETVRESREFQDYSIDDDDDEELGGGRLLEGEYNEADNATAFQQALLDWRSGKTTEPEDRNPKPDVASEGTRWTEKSVACYHCYAVVQFPVVCVETGLEFCSEDCARVGIQSLDPKQLARSAEKREQEADERPASPPHPGSTPAAGSGAVQEKQAEPAGKSRSAAANAGPRKRTSCYQCFKVFMQGEGHLSEDFDKEFCGQPCRDKAAMVMKRKCTRDGCYKMFLLKDGVNGGNHTWFCSSDCTESMEELD</sequence>
<feature type="compositionally biased region" description="Basic and acidic residues" evidence="5">
    <location>
        <begin position="338"/>
        <end position="350"/>
    </location>
</feature>
<dbReference type="Pfam" id="PF01753">
    <property type="entry name" value="zf-MYND"/>
    <property type="match status" value="1"/>
</dbReference>
<dbReference type="SUPFAM" id="SSF144232">
    <property type="entry name" value="HIT/MYND zinc finger-like"/>
    <property type="match status" value="1"/>
</dbReference>
<evidence type="ECO:0000259" key="6">
    <source>
        <dbReference type="PROSITE" id="PS50865"/>
    </source>
</evidence>
<protein>
    <recommendedName>
        <fullName evidence="6">MYND-type domain-containing protein</fullName>
    </recommendedName>
</protein>
<feature type="compositionally biased region" description="Basic and acidic residues" evidence="5">
    <location>
        <begin position="219"/>
        <end position="228"/>
    </location>
</feature>
<keyword evidence="1" id="KW-0479">Metal-binding</keyword>
<dbReference type="GO" id="GO:0008270">
    <property type="term" value="F:zinc ion binding"/>
    <property type="evidence" value="ECO:0007669"/>
    <property type="project" value="UniProtKB-KW"/>
</dbReference>
<evidence type="ECO:0000256" key="1">
    <source>
        <dbReference type="ARBA" id="ARBA00022723"/>
    </source>
</evidence>
<reference evidence="7 8" key="1">
    <citation type="journal article" date="2015" name="Genome Biol. Evol.">
        <title>Comparative Genomics of a Bacterivorous Green Alga Reveals Evolutionary Causalities and Consequences of Phago-Mixotrophic Mode of Nutrition.</title>
        <authorList>
            <person name="Burns J.A."/>
            <person name="Paasch A."/>
            <person name="Narechania A."/>
            <person name="Kim E."/>
        </authorList>
    </citation>
    <scope>NUCLEOTIDE SEQUENCE [LARGE SCALE GENOMIC DNA]</scope>
    <source>
        <strain evidence="7 8">PLY_AMNH</strain>
    </source>
</reference>
<evidence type="ECO:0000313" key="8">
    <source>
        <dbReference type="Proteomes" id="UP001190700"/>
    </source>
</evidence>
<dbReference type="AlphaFoldDB" id="A0AAE0G9I8"/>
<evidence type="ECO:0000256" key="4">
    <source>
        <dbReference type="PROSITE-ProRule" id="PRU00134"/>
    </source>
</evidence>
<evidence type="ECO:0000256" key="2">
    <source>
        <dbReference type="ARBA" id="ARBA00022771"/>
    </source>
</evidence>
<dbReference type="EMBL" id="LGRX02008277">
    <property type="protein sequence ID" value="KAK3273758.1"/>
    <property type="molecule type" value="Genomic_DNA"/>
</dbReference>
<feature type="region of interest" description="Disordered" evidence="5">
    <location>
        <begin position="1"/>
        <end position="23"/>
    </location>
</feature>
<dbReference type="InterPro" id="IPR002893">
    <property type="entry name" value="Znf_MYND"/>
</dbReference>
<dbReference type="PROSITE" id="PS50865">
    <property type="entry name" value="ZF_MYND_2"/>
    <property type="match status" value="1"/>
</dbReference>
<proteinExistence type="predicted"/>
<feature type="domain" description="MYND-type" evidence="6">
    <location>
        <begin position="148"/>
        <end position="189"/>
    </location>
</feature>
<keyword evidence="8" id="KW-1185">Reference proteome</keyword>
<evidence type="ECO:0000256" key="5">
    <source>
        <dbReference type="SAM" id="MobiDB-lite"/>
    </source>
</evidence>
<feature type="region of interest" description="Disordered" evidence="5">
    <location>
        <begin position="333"/>
        <end position="384"/>
    </location>
</feature>
<feature type="compositionally biased region" description="Low complexity" evidence="5">
    <location>
        <begin position="200"/>
        <end position="209"/>
    </location>
</feature>
<dbReference type="Proteomes" id="UP001190700">
    <property type="component" value="Unassembled WGS sequence"/>
</dbReference>
<feature type="compositionally biased region" description="Acidic residues" evidence="5">
    <location>
        <begin position="231"/>
        <end position="240"/>
    </location>
</feature>
<keyword evidence="3" id="KW-0862">Zinc</keyword>
<feature type="region of interest" description="Disordered" evidence="5">
    <location>
        <begin position="200"/>
        <end position="243"/>
    </location>
</feature>
<evidence type="ECO:0000313" key="7">
    <source>
        <dbReference type="EMBL" id="KAK3273758.1"/>
    </source>
</evidence>